<name>A0A846RYW4_9MICO</name>
<dbReference type="Proteomes" id="UP000576792">
    <property type="component" value="Unassembled WGS sequence"/>
</dbReference>
<comment type="caution">
    <text evidence="1">The sequence shown here is derived from an EMBL/GenBank/DDBJ whole genome shotgun (WGS) entry which is preliminary data.</text>
</comment>
<organism evidence="1 2">
    <name type="scientific">Brevibacterium marinum</name>
    <dbReference type="NCBI Taxonomy" id="418643"/>
    <lineage>
        <taxon>Bacteria</taxon>
        <taxon>Bacillati</taxon>
        <taxon>Actinomycetota</taxon>
        <taxon>Actinomycetes</taxon>
        <taxon>Micrococcales</taxon>
        <taxon>Brevibacteriaceae</taxon>
        <taxon>Brevibacterium</taxon>
    </lineage>
</organism>
<dbReference type="AlphaFoldDB" id="A0A846RYW4"/>
<sequence length="141" mass="14623">MDEGLIHLDAKEGSGQVIDADTGEVLDESAQEVVRDANSEMVITSDTQGLSVIDGAGKNELPVSLPESVKLEAAVGGLIYLREDQTLRVHNAATGSIARGYPAEGSGIVAVPGTFTSQGLGTLRAGDRTLLATDRAVEESM</sequence>
<keyword evidence="2" id="KW-1185">Reference proteome</keyword>
<accession>A0A846RYW4</accession>
<gene>
    <name evidence="1" type="ORF">BKA07_001385</name>
</gene>
<protein>
    <submittedName>
        <fullName evidence="1">Uncharacterized protein</fullName>
    </submittedName>
</protein>
<dbReference type="EMBL" id="JAATJN010000001">
    <property type="protein sequence ID" value="NJC56350.1"/>
    <property type="molecule type" value="Genomic_DNA"/>
</dbReference>
<proteinExistence type="predicted"/>
<reference evidence="1 2" key="1">
    <citation type="submission" date="2020-03" db="EMBL/GenBank/DDBJ databases">
        <title>Sequencing the genomes of 1000 actinobacteria strains.</title>
        <authorList>
            <person name="Klenk H.-P."/>
        </authorList>
    </citation>
    <scope>NUCLEOTIDE SEQUENCE [LARGE SCALE GENOMIC DNA]</scope>
    <source>
        <strain evidence="1 2">DSM 18964</strain>
    </source>
</reference>
<dbReference type="RefSeq" id="WP_167950238.1">
    <property type="nucleotide sequence ID" value="NZ_BAAAPQ010000026.1"/>
</dbReference>
<evidence type="ECO:0000313" key="1">
    <source>
        <dbReference type="EMBL" id="NJC56350.1"/>
    </source>
</evidence>
<evidence type="ECO:0000313" key="2">
    <source>
        <dbReference type="Proteomes" id="UP000576792"/>
    </source>
</evidence>